<feature type="transmembrane region" description="Helical" evidence="1">
    <location>
        <begin position="642"/>
        <end position="661"/>
    </location>
</feature>
<feature type="chain" id="PRO_5043272753" evidence="2">
    <location>
        <begin position="16"/>
        <end position="1136"/>
    </location>
</feature>
<dbReference type="Proteomes" id="UP001152797">
    <property type="component" value="Unassembled WGS sequence"/>
</dbReference>
<comment type="caution">
    <text evidence="4">The sequence shown here is derived from an EMBL/GenBank/DDBJ whole genome shotgun (WGS) entry which is preliminary data.</text>
</comment>
<reference evidence="5" key="2">
    <citation type="submission" date="2024-04" db="EMBL/GenBank/DDBJ databases">
        <authorList>
            <person name="Chen Y."/>
            <person name="Shah S."/>
            <person name="Dougan E. K."/>
            <person name="Thang M."/>
            <person name="Chan C."/>
        </authorList>
    </citation>
    <scope>NUCLEOTIDE SEQUENCE [LARGE SCALE GENOMIC DNA]</scope>
</reference>
<dbReference type="InterPro" id="IPR009030">
    <property type="entry name" value="Growth_fac_rcpt_cys_sf"/>
</dbReference>
<feature type="transmembrane region" description="Helical" evidence="1">
    <location>
        <begin position="735"/>
        <end position="756"/>
    </location>
</feature>
<feature type="transmembrane region" description="Helical" evidence="1">
    <location>
        <begin position="900"/>
        <end position="920"/>
    </location>
</feature>
<proteinExistence type="predicted"/>
<dbReference type="EMBL" id="CAMXCT010003668">
    <property type="protein sequence ID" value="CAI4005668.1"/>
    <property type="molecule type" value="Genomic_DNA"/>
</dbReference>
<dbReference type="Gene3D" id="2.10.50.10">
    <property type="entry name" value="Tumor Necrosis Factor Receptor, subunit A, domain 2"/>
    <property type="match status" value="2"/>
</dbReference>
<name>A0A9P1GCV1_9DINO</name>
<evidence type="ECO:0000313" key="7">
    <source>
        <dbReference type="Proteomes" id="UP001152797"/>
    </source>
</evidence>
<gene>
    <name evidence="4" type="ORF">C1SCF055_LOCUS31376</name>
</gene>
<evidence type="ECO:0000259" key="3">
    <source>
        <dbReference type="Pfam" id="PF07699"/>
    </source>
</evidence>
<protein>
    <submittedName>
        <fullName evidence="6">Tyrosine-protein kinase ephrin type A/B receptor-like domain-containing protein</fullName>
    </submittedName>
</protein>
<dbReference type="EMBL" id="CAMXCT020003668">
    <property type="protein sequence ID" value="CAL1159043.1"/>
    <property type="molecule type" value="Genomic_DNA"/>
</dbReference>
<evidence type="ECO:0000256" key="2">
    <source>
        <dbReference type="SAM" id="SignalP"/>
    </source>
</evidence>
<dbReference type="CDD" id="cd00185">
    <property type="entry name" value="TNFRSF"/>
    <property type="match status" value="1"/>
</dbReference>
<dbReference type="SUPFAM" id="SSF53850">
    <property type="entry name" value="Periplasmic binding protein-like II"/>
    <property type="match status" value="1"/>
</dbReference>
<dbReference type="OrthoDB" id="418383at2759"/>
<dbReference type="PANTHER" id="PTHR46967:SF1">
    <property type="entry name" value="KERATIN-ASSOCIATED PROTEIN 16-1-LIKE"/>
    <property type="match status" value="1"/>
</dbReference>
<dbReference type="AlphaFoldDB" id="A0A9P1GCV1"/>
<reference evidence="4" key="1">
    <citation type="submission" date="2022-10" db="EMBL/GenBank/DDBJ databases">
        <authorList>
            <person name="Chen Y."/>
            <person name="Dougan E. K."/>
            <person name="Chan C."/>
            <person name="Rhodes N."/>
            <person name="Thang M."/>
        </authorList>
    </citation>
    <scope>NUCLEOTIDE SEQUENCE</scope>
</reference>
<evidence type="ECO:0000313" key="6">
    <source>
        <dbReference type="EMBL" id="CAL4792980.1"/>
    </source>
</evidence>
<feature type="transmembrane region" description="Helical" evidence="1">
    <location>
        <begin position="932"/>
        <end position="949"/>
    </location>
</feature>
<keyword evidence="6" id="KW-0675">Receptor</keyword>
<keyword evidence="1" id="KW-0472">Membrane</keyword>
<dbReference type="SMART" id="SM01411">
    <property type="entry name" value="Ephrin_rec_like"/>
    <property type="match status" value="2"/>
</dbReference>
<dbReference type="GO" id="GO:0016301">
    <property type="term" value="F:kinase activity"/>
    <property type="evidence" value="ECO:0007669"/>
    <property type="project" value="UniProtKB-KW"/>
</dbReference>
<evidence type="ECO:0000313" key="4">
    <source>
        <dbReference type="EMBL" id="CAI4005668.1"/>
    </source>
</evidence>
<dbReference type="EMBL" id="CAMXCT030003668">
    <property type="protein sequence ID" value="CAL4792980.1"/>
    <property type="molecule type" value="Genomic_DNA"/>
</dbReference>
<keyword evidence="6" id="KW-0808">Transferase</keyword>
<feature type="transmembrane region" description="Helical" evidence="1">
    <location>
        <begin position="873"/>
        <end position="894"/>
    </location>
</feature>
<feature type="domain" description="Tyrosine-protein kinase ephrin type A/B receptor-like" evidence="3">
    <location>
        <begin position="481"/>
        <end position="529"/>
    </location>
</feature>
<keyword evidence="7" id="KW-1185">Reference proteome</keyword>
<dbReference type="InterPro" id="IPR011641">
    <property type="entry name" value="Tyr-kin_ephrin_A/B_rcpt-like"/>
</dbReference>
<dbReference type="SUPFAM" id="SSF57184">
    <property type="entry name" value="Growth factor receptor domain"/>
    <property type="match status" value="1"/>
</dbReference>
<keyword evidence="6" id="KW-0418">Kinase</keyword>
<feature type="transmembrane region" description="Helical" evidence="1">
    <location>
        <begin position="673"/>
        <end position="698"/>
    </location>
</feature>
<evidence type="ECO:0000313" key="5">
    <source>
        <dbReference type="EMBL" id="CAL1159043.1"/>
    </source>
</evidence>
<dbReference type="Pfam" id="PF07699">
    <property type="entry name" value="Ephrin_rec_like"/>
    <property type="match status" value="1"/>
</dbReference>
<dbReference type="PANTHER" id="PTHR46967">
    <property type="entry name" value="INSULIN-LIKE GROWTH FACTOR BINDING PROTEIN,N-TERMINAL"/>
    <property type="match status" value="1"/>
</dbReference>
<keyword evidence="1" id="KW-1133">Transmembrane helix</keyword>
<accession>A0A9P1GCV1</accession>
<dbReference type="Gene3D" id="3.40.190.10">
    <property type="entry name" value="Periplasmic binding protein-like II"/>
    <property type="match status" value="1"/>
</dbReference>
<feature type="transmembrane region" description="Helical" evidence="1">
    <location>
        <begin position="955"/>
        <end position="988"/>
    </location>
</feature>
<evidence type="ECO:0000256" key="1">
    <source>
        <dbReference type="SAM" id="Phobius"/>
    </source>
</evidence>
<organism evidence="4">
    <name type="scientific">Cladocopium goreaui</name>
    <dbReference type="NCBI Taxonomy" id="2562237"/>
    <lineage>
        <taxon>Eukaryota</taxon>
        <taxon>Sar</taxon>
        <taxon>Alveolata</taxon>
        <taxon>Dinophyceae</taxon>
        <taxon>Suessiales</taxon>
        <taxon>Symbiodiniaceae</taxon>
        <taxon>Cladocopium</taxon>
    </lineage>
</organism>
<feature type="signal peptide" evidence="2">
    <location>
        <begin position="1"/>
        <end position="15"/>
    </location>
</feature>
<sequence>MRAVVMCLLVPLVRGSCLPDAIPPGQRQNLVNANGETYPVGFMIANWAASYAANILGATLVEEILGYNTTANLDNVAAGAVASYYGVAGCRTFNDLTDRGCMSGVTYYHVGLETWLGYPADWTIIQNTYTSMAPKDLGSMGYTGPSGIFIPSQVQIHAYSTQGKALEFYREWNASWNQPSNFFSSLSSIDVSHLDPCSASGGIRADDTVMRRHVHFTGDIDGVVINNETYSARCDDGFWWASAACRNDLSKCVAFITAGGGCGAEDAMQKFTFHNMPVAIGVTASWSSYTQVPLLHNVTFYWWAPDPTFLERSPLFMDFPTRNEREYAAGKMATANSDVPVNAIVSSDLVVLAPFVQTFADNLHVTMEQMNAILLDQKNTGDTWRDVTCRWITANRAVWQRWMPDESECFPGFGLYDSLLQDFTDVRVNATNKIVCQACPPGMFSQKLEDNKGVTYVCVPCGKGTSQSSGASLSCAPCKAGEYQDELQSTECKRCDFGTYQDLSGQEACTACPDSTSTLGFGSVAETDCGCPETFIDIDGSGAFECVKCSEGMSCPALSQLADLVSGSISNGAALAPQIKGGYYSTIDAPTEVFLCTSATSCPGGPPGSCAGGLADTPCSQCPEGATWTGSECEDCAGWRQALWALAVAGIFAFLVVAYYLTTSKVTAKATVLFATTASFGMLVMAMQNLGLIGMMTVPWPLNLQGLFSICQFLLLDIDSYGFSCIAGQSEPIRYLLSALIFPVGVAWMALCYAVSKLFPKKYHWEGPKVCSTMGAFLQVGFSTMSATALSPMMCYKHPNGLRSILKYPGVICGSSEHDAMLAIAWILLIVFVFGFVVLCVVSVLMVPRWSVTRKNHLVAAVRFLVFRFRLDSWWFGVPLLIRGPLINLPVVLATDFPPIQVVCIAMILTTMMVMQMLAWPWKVPMLNATDCILSFCIVLLVTCSALYLNKIDETMYGFASAVSTAMLSGIAVAIGIMIVMTASALFYRSAMGGKKELKFFNLGSTPTSEGLAKKVQEMVKELERMEVADVSQKLNGLATFDIKKVTTCITLLATEVAPPAEHGYSFKFNKRIASASFDPMLKRKPQSLRSSKGETELAPKKDIEIKDIQQEAETNNVVVEQQETQKDEILNSSWM</sequence>
<keyword evidence="1" id="KW-0812">Transmembrane</keyword>
<keyword evidence="2" id="KW-0732">Signal</keyword>
<feature type="transmembrane region" description="Helical" evidence="1">
    <location>
        <begin position="824"/>
        <end position="847"/>
    </location>
</feature>